<evidence type="ECO:0000313" key="2">
    <source>
        <dbReference type="Proteomes" id="UP000824633"/>
    </source>
</evidence>
<sequence length="60" mass="6848">MKNLNKSCFICGATDCDGIILNGEKICKACEEKIVNTNIINPDYDIYKDRIKIILFNQHV</sequence>
<dbReference type="InterPro" id="IPR019700">
    <property type="entry name" value="Sigma-G_inhibitor_Gin"/>
</dbReference>
<evidence type="ECO:0000313" key="1">
    <source>
        <dbReference type="EMBL" id="BCZ44063.1"/>
    </source>
</evidence>
<dbReference type="RefSeq" id="WP_224035780.1">
    <property type="nucleotide sequence ID" value="NZ_AP024849.1"/>
</dbReference>
<gene>
    <name evidence="1" type="ORF">psyc5s11_01300</name>
</gene>
<dbReference type="Pfam" id="PF10764">
    <property type="entry name" value="Gin"/>
    <property type="match status" value="1"/>
</dbReference>
<dbReference type="EMBL" id="AP024849">
    <property type="protein sequence ID" value="BCZ44063.1"/>
    <property type="molecule type" value="Genomic_DNA"/>
</dbReference>
<protein>
    <recommendedName>
        <fullName evidence="3">Inhibitor of sigma-G Gin</fullName>
    </recommendedName>
</protein>
<accession>A0ABM7SX11</accession>
<organism evidence="1 2">
    <name type="scientific">Clostridium gelidum</name>
    <dbReference type="NCBI Taxonomy" id="704125"/>
    <lineage>
        <taxon>Bacteria</taxon>
        <taxon>Bacillati</taxon>
        <taxon>Bacillota</taxon>
        <taxon>Clostridia</taxon>
        <taxon>Eubacteriales</taxon>
        <taxon>Clostridiaceae</taxon>
        <taxon>Clostridium</taxon>
    </lineage>
</organism>
<proteinExistence type="predicted"/>
<evidence type="ECO:0008006" key="3">
    <source>
        <dbReference type="Google" id="ProtNLM"/>
    </source>
</evidence>
<reference evidence="2" key="1">
    <citation type="submission" date="2021-07" db="EMBL/GenBank/DDBJ databases">
        <title>Complete genome sequencing of a Clostridium isolate.</title>
        <authorList>
            <person name="Ueki A."/>
            <person name="Tonouchi A."/>
        </authorList>
    </citation>
    <scope>NUCLEOTIDE SEQUENCE [LARGE SCALE GENOMIC DNA]</scope>
    <source>
        <strain evidence="2">C5S11</strain>
    </source>
</reference>
<keyword evidence="2" id="KW-1185">Reference proteome</keyword>
<name>A0ABM7SX11_9CLOT</name>
<dbReference type="Proteomes" id="UP000824633">
    <property type="component" value="Chromosome"/>
</dbReference>